<dbReference type="SUPFAM" id="SSF48366">
    <property type="entry name" value="Ras GEF"/>
    <property type="match status" value="1"/>
</dbReference>
<proteinExistence type="predicted"/>
<dbReference type="AlphaFoldDB" id="A0A167L6S0"/>
<reference evidence="2 3" key="1">
    <citation type="journal article" date="2016" name="Mol. Biol. Evol.">
        <title>Comparative Genomics of Early-Diverging Mushroom-Forming Fungi Provides Insights into the Origins of Lignocellulose Decay Capabilities.</title>
        <authorList>
            <person name="Nagy L.G."/>
            <person name="Riley R."/>
            <person name="Tritt A."/>
            <person name="Adam C."/>
            <person name="Daum C."/>
            <person name="Floudas D."/>
            <person name="Sun H."/>
            <person name="Yadav J.S."/>
            <person name="Pangilinan J."/>
            <person name="Larsson K.H."/>
            <person name="Matsuura K."/>
            <person name="Barry K."/>
            <person name="Labutti K."/>
            <person name="Kuo R."/>
            <person name="Ohm R.A."/>
            <person name="Bhattacharya S.S."/>
            <person name="Shirouzu T."/>
            <person name="Yoshinaga Y."/>
            <person name="Martin F.M."/>
            <person name="Grigoriev I.V."/>
            <person name="Hibbett D.S."/>
        </authorList>
    </citation>
    <scope>NUCLEOTIDE SEQUENCE [LARGE SCALE GENOMIC DNA]</scope>
    <source>
        <strain evidence="2 3">TUFC12733</strain>
    </source>
</reference>
<evidence type="ECO:0000313" key="3">
    <source>
        <dbReference type="Proteomes" id="UP000076738"/>
    </source>
</evidence>
<dbReference type="InterPro" id="IPR023578">
    <property type="entry name" value="Ras_GEF_dom_sf"/>
</dbReference>
<protein>
    <submittedName>
        <fullName evidence="2">Uncharacterized protein</fullName>
    </submittedName>
</protein>
<dbReference type="OrthoDB" id="10529509at2759"/>
<evidence type="ECO:0000313" key="2">
    <source>
        <dbReference type="EMBL" id="KZO95388.1"/>
    </source>
</evidence>
<name>A0A167L6S0_CALVF</name>
<dbReference type="Proteomes" id="UP000076738">
    <property type="component" value="Unassembled WGS sequence"/>
</dbReference>
<sequence length="553" mass="62357">MPESLNEVRPTVVRPLINRGLDILSRVLNITPTLRANEDQLKSLERKCNSLRTMLQQYAPQLFEPGSDVNAVNSGHAQPLDLDGLVAVEESVLEDLNKVEQAVTRLQGLGRAPRLLALSETNLENAQSRLNNASSQLLMSLLLQKLLYYPQNQQRIARNQTQFLSELQEVVDNVVEANDTPRMLDCLNYIQIALKRWGTDGTYRKPSIQSIRDWQVKGAGFSVVAETTKPRTNIERMGLLTRSMSASSASTTSALSVVAGRRSFSDNIGDTVHSPSSSSSWRPSTRPAAAGRSEVLREPLSEQRTGQGPAVITKSPQYISERWGSAPPRNRFTHHTNGMPKNVTLPFKFRESAKLDELLGYIFHSELDVRIRALVQETLLGTYKMYTTSDVLISAAIRRWNYVKRFGNHVDIPLNFFDQWLKLLQKSQDDRGALEQLAGFLQGLYTTLSDEPLTKQAKDTILLARFARSSAPLAWWTNMPKSNVDFLYLKPDLLADHLTLLANSCHRLIRAPHMLFGLLHEDPTSWVFPLLGSRMLFEKVKRHCLRRVVVTHV</sequence>
<keyword evidence="3" id="KW-1185">Reference proteome</keyword>
<organism evidence="2 3">
    <name type="scientific">Calocera viscosa (strain TUFC12733)</name>
    <dbReference type="NCBI Taxonomy" id="1330018"/>
    <lineage>
        <taxon>Eukaryota</taxon>
        <taxon>Fungi</taxon>
        <taxon>Dikarya</taxon>
        <taxon>Basidiomycota</taxon>
        <taxon>Agaricomycotina</taxon>
        <taxon>Dacrymycetes</taxon>
        <taxon>Dacrymycetales</taxon>
        <taxon>Dacrymycetaceae</taxon>
        <taxon>Calocera</taxon>
    </lineage>
</organism>
<evidence type="ECO:0000256" key="1">
    <source>
        <dbReference type="SAM" id="MobiDB-lite"/>
    </source>
</evidence>
<feature type="compositionally biased region" description="Low complexity" evidence="1">
    <location>
        <begin position="274"/>
        <end position="290"/>
    </location>
</feature>
<feature type="region of interest" description="Disordered" evidence="1">
    <location>
        <begin position="266"/>
        <end position="325"/>
    </location>
</feature>
<gene>
    <name evidence="2" type="ORF">CALVIDRAFT_169776</name>
</gene>
<dbReference type="EMBL" id="KV417289">
    <property type="protein sequence ID" value="KZO95388.1"/>
    <property type="molecule type" value="Genomic_DNA"/>
</dbReference>
<accession>A0A167L6S0</accession>